<reference evidence="1 2" key="1">
    <citation type="journal article" date="2004" name="Proc. Natl. Acad. Sci. U.S.A.">
        <title>The complete genomic sequence of Nocardia farcinica IFM 10152.</title>
        <authorList>
            <person name="Ishikawa J."/>
            <person name="Yamashita A."/>
            <person name="Mikami Y."/>
            <person name="Hoshino Y."/>
            <person name="Kurita H."/>
            <person name="Hotta K."/>
            <person name="Shiba T."/>
            <person name="Hattori M."/>
        </authorList>
    </citation>
    <scope>NUCLEOTIDE SEQUENCE [LARGE SCALE GENOMIC DNA]</scope>
    <source>
        <strain evidence="1 2">IFM 10152</strain>
    </source>
</reference>
<dbReference type="Proteomes" id="UP000006820">
    <property type="component" value="Chromosome"/>
</dbReference>
<dbReference type="PROSITE" id="PS51257">
    <property type="entry name" value="PROKAR_LIPOPROTEIN"/>
    <property type="match status" value="1"/>
</dbReference>
<gene>
    <name evidence="1" type="ordered locus">NFA_49330</name>
</gene>
<sequence>MRKRLMIVGAAGLIALATGCSDIRSAPPAFTISTTPILAMTQRQLCDRVLGFFRSELGAVDVSASSLRGPEADVSAGGVCTVLLGEGQSAAWEARRAPNDPDPTEGFENFVGTTKFGHPVWIRMNPADPVLDARFATRVGDWNGQIRVPQSGVVTVNGSLILDDATVRKVVEFLIELTQELSTLPE</sequence>
<organism evidence="1 2">
    <name type="scientific">Nocardia farcinica (strain IFM 10152)</name>
    <dbReference type="NCBI Taxonomy" id="247156"/>
    <lineage>
        <taxon>Bacteria</taxon>
        <taxon>Bacillati</taxon>
        <taxon>Actinomycetota</taxon>
        <taxon>Actinomycetes</taxon>
        <taxon>Mycobacteriales</taxon>
        <taxon>Nocardiaceae</taxon>
        <taxon>Nocardia</taxon>
    </lineage>
</organism>
<dbReference type="eggNOG" id="ENOG50316FH">
    <property type="taxonomic scope" value="Bacteria"/>
</dbReference>
<dbReference type="HOGENOM" id="CLU_1453043_0_0_11"/>
<proteinExistence type="predicted"/>
<evidence type="ECO:0000313" key="2">
    <source>
        <dbReference type="Proteomes" id="UP000006820"/>
    </source>
</evidence>
<dbReference type="EMBL" id="AP006618">
    <property type="protein sequence ID" value="BAD59785.1"/>
    <property type="molecule type" value="Genomic_DNA"/>
</dbReference>
<name>Q5YPV6_NOCFA</name>
<evidence type="ECO:0000313" key="1">
    <source>
        <dbReference type="EMBL" id="BAD59785.1"/>
    </source>
</evidence>
<keyword evidence="2" id="KW-1185">Reference proteome</keyword>
<protein>
    <recommendedName>
        <fullName evidence="3">DUF3558 domain-containing protein</fullName>
    </recommendedName>
</protein>
<accession>Q5YPV6</accession>
<dbReference type="STRING" id="247156.NFA_49330"/>
<dbReference type="AlphaFoldDB" id="Q5YPV6"/>
<dbReference type="KEGG" id="nfa:NFA_49330"/>
<evidence type="ECO:0008006" key="3">
    <source>
        <dbReference type="Google" id="ProtNLM"/>
    </source>
</evidence>